<comment type="caution">
    <text evidence="1">The sequence shown here is derived from an EMBL/GenBank/DDBJ whole genome shotgun (WGS) entry which is preliminary data.</text>
</comment>
<organism evidence="1 2">
    <name type="scientific">Aspergillus sclerotioniger CBS 115572</name>
    <dbReference type="NCBI Taxonomy" id="1450535"/>
    <lineage>
        <taxon>Eukaryota</taxon>
        <taxon>Fungi</taxon>
        <taxon>Dikarya</taxon>
        <taxon>Ascomycota</taxon>
        <taxon>Pezizomycotina</taxon>
        <taxon>Eurotiomycetes</taxon>
        <taxon>Eurotiomycetidae</taxon>
        <taxon>Eurotiales</taxon>
        <taxon>Aspergillaceae</taxon>
        <taxon>Aspergillus</taxon>
        <taxon>Aspergillus subgen. Circumdati</taxon>
    </lineage>
</organism>
<reference evidence="1 2" key="1">
    <citation type="submission" date="2016-12" db="EMBL/GenBank/DDBJ databases">
        <title>The genomes of Aspergillus section Nigri reveals drivers in fungal speciation.</title>
        <authorList>
            <consortium name="DOE Joint Genome Institute"/>
            <person name="Vesth T.C."/>
            <person name="Nybo J."/>
            <person name="Theobald S."/>
            <person name="Brandl J."/>
            <person name="Frisvad J.C."/>
            <person name="Nielsen K.F."/>
            <person name="Lyhne E.K."/>
            <person name="Kogle M.E."/>
            <person name="Kuo A."/>
            <person name="Riley R."/>
            <person name="Clum A."/>
            <person name="Nolan M."/>
            <person name="Lipzen A."/>
            <person name="Salamov A."/>
            <person name="Henrissat B."/>
            <person name="Wiebenga A."/>
            <person name="De Vries R.P."/>
            <person name="Grigoriev I.V."/>
            <person name="Mortensen U.H."/>
            <person name="Andersen M.R."/>
            <person name="Baker S.E."/>
        </authorList>
    </citation>
    <scope>NUCLEOTIDE SEQUENCE [LARGE SCALE GENOMIC DNA]</scope>
    <source>
        <strain evidence="1 2">CBS 115572</strain>
    </source>
</reference>
<dbReference type="Proteomes" id="UP000246702">
    <property type="component" value="Unassembled WGS sequence"/>
</dbReference>
<sequence length="299" mass="34841">MDTVQKTSQYESDITKLLDKAGIPNCIWGEGILQLMGAGEQFNRFSWVIPDEEIHKASKALSDAKYTRQNRSRSPGESMGDCVYLYPSDHMIEVHLFAKSRLCWTFPDLPREAPQPDDEFYILTSQVQRLEDNVPCVRDYPSKESHPVRMPRPEKFLEALVLLCFRDLILQEFFDPWKKQLRMIAKHLFKGFRCCGLHPVFADYLIRFSIRIGSEDRKNQSLPDPDLHLMYVCLTRLGQLPLPEKDVPRDAWPGEQDIRKRFRKVNKALDVCSYDGPAQGTVMWTHQEVVMTLESEMWK</sequence>
<dbReference type="GeneID" id="37118773"/>
<accession>A0A317V7U0</accession>
<dbReference type="RefSeq" id="XP_025462352.1">
    <property type="nucleotide sequence ID" value="XM_025616630.1"/>
</dbReference>
<protein>
    <submittedName>
        <fullName evidence="1">Uncharacterized protein</fullName>
    </submittedName>
</protein>
<name>A0A317V7U0_9EURO</name>
<gene>
    <name evidence="1" type="ORF">BO94DRAFT_611392</name>
</gene>
<dbReference type="EMBL" id="MSFK01000043">
    <property type="protein sequence ID" value="PWY69037.1"/>
    <property type="molecule type" value="Genomic_DNA"/>
</dbReference>
<dbReference type="OrthoDB" id="4499271at2759"/>
<proteinExistence type="predicted"/>
<evidence type="ECO:0000313" key="1">
    <source>
        <dbReference type="EMBL" id="PWY69037.1"/>
    </source>
</evidence>
<dbReference type="AlphaFoldDB" id="A0A317V7U0"/>
<evidence type="ECO:0000313" key="2">
    <source>
        <dbReference type="Proteomes" id="UP000246702"/>
    </source>
</evidence>
<keyword evidence="2" id="KW-1185">Reference proteome</keyword>